<accession>A0A1F7X190</accession>
<sequence>MTFHLKGEIKTGRVWLRYKELYPGESQRLINHSPDGFNWGYGGSGPAQLALAICLELFDRKKALKVYQVLKWRHIATLPQTDFERDITIDQYLL</sequence>
<dbReference type="Pfam" id="PF19663">
    <property type="entry name" value="DUF6166"/>
    <property type="match status" value="1"/>
</dbReference>
<evidence type="ECO:0000313" key="2">
    <source>
        <dbReference type="Proteomes" id="UP000176939"/>
    </source>
</evidence>
<organism evidence="1 2">
    <name type="scientific">Candidatus Woesebacteria bacterium RBG_13_36_22</name>
    <dbReference type="NCBI Taxonomy" id="1802478"/>
    <lineage>
        <taxon>Bacteria</taxon>
        <taxon>Candidatus Woeseibacteriota</taxon>
    </lineage>
</organism>
<dbReference type="AlphaFoldDB" id="A0A1F7X190"/>
<proteinExistence type="predicted"/>
<name>A0A1F7X190_9BACT</name>
<protein>
    <submittedName>
        <fullName evidence="1">Uncharacterized protein</fullName>
    </submittedName>
</protein>
<gene>
    <name evidence="1" type="ORF">A2Z67_02425</name>
</gene>
<evidence type="ECO:0000313" key="1">
    <source>
        <dbReference type="EMBL" id="OGM08840.1"/>
    </source>
</evidence>
<comment type="caution">
    <text evidence="1">The sequence shown here is derived from an EMBL/GenBank/DDBJ whole genome shotgun (WGS) entry which is preliminary data.</text>
</comment>
<reference evidence="1 2" key="1">
    <citation type="journal article" date="2016" name="Nat. Commun.">
        <title>Thousands of microbial genomes shed light on interconnected biogeochemical processes in an aquifer system.</title>
        <authorList>
            <person name="Anantharaman K."/>
            <person name="Brown C.T."/>
            <person name="Hug L.A."/>
            <person name="Sharon I."/>
            <person name="Castelle C.J."/>
            <person name="Probst A.J."/>
            <person name="Thomas B.C."/>
            <person name="Singh A."/>
            <person name="Wilkins M.J."/>
            <person name="Karaoz U."/>
            <person name="Brodie E.L."/>
            <person name="Williams K.H."/>
            <person name="Hubbard S.S."/>
            <person name="Banfield J.F."/>
        </authorList>
    </citation>
    <scope>NUCLEOTIDE SEQUENCE [LARGE SCALE GENOMIC DNA]</scope>
</reference>
<dbReference type="EMBL" id="MGFQ01000035">
    <property type="protein sequence ID" value="OGM08840.1"/>
    <property type="molecule type" value="Genomic_DNA"/>
</dbReference>
<dbReference type="Proteomes" id="UP000176939">
    <property type="component" value="Unassembled WGS sequence"/>
</dbReference>
<dbReference type="InterPro" id="IPR046164">
    <property type="entry name" value="DUF6166"/>
</dbReference>